<dbReference type="AlphaFoldDB" id="A0A5B7E8E3"/>
<evidence type="ECO:0000313" key="3">
    <source>
        <dbReference type="Proteomes" id="UP000324222"/>
    </source>
</evidence>
<sequence>MVIGGNCNRGRDHCGSGQQGAGSRRPTLCIPVRSHLKVRCMGEAGRKGKRNMGDERKARGGRWKGRPKGSSSILFMESLCTYPSVPQPQEVAARRYVVGFESTRGRLPDPTLTTLSTTPPPPWWKAGADYFMFNLVSRALLVFVRPDVSVTERTEWMAVFVVTSLVQPSSLSLPSPHLSYDTSKLALVQERLHSHIAESCRSIPVALRSLVPRSSPSGHMATFRTLTCGAA</sequence>
<feature type="region of interest" description="Disordered" evidence="1">
    <location>
        <begin position="1"/>
        <end position="26"/>
    </location>
</feature>
<accession>A0A5B7E8E3</accession>
<name>A0A5B7E8E3_PORTR</name>
<proteinExistence type="predicted"/>
<gene>
    <name evidence="2" type="ORF">E2C01_023591</name>
</gene>
<dbReference type="EMBL" id="VSRR010002233">
    <property type="protein sequence ID" value="MPC30331.1"/>
    <property type="molecule type" value="Genomic_DNA"/>
</dbReference>
<evidence type="ECO:0000256" key="1">
    <source>
        <dbReference type="SAM" id="MobiDB-lite"/>
    </source>
</evidence>
<comment type="caution">
    <text evidence="2">The sequence shown here is derived from an EMBL/GenBank/DDBJ whole genome shotgun (WGS) entry which is preliminary data.</text>
</comment>
<organism evidence="2 3">
    <name type="scientific">Portunus trituberculatus</name>
    <name type="common">Swimming crab</name>
    <name type="synonym">Neptunus trituberculatus</name>
    <dbReference type="NCBI Taxonomy" id="210409"/>
    <lineage>
        <taxon>Eukaryota</taxon>
        <taxon>Metazoa</taxon>
        <taxon>Ecdysozoa</taxon>
        <taxon>Arthropoda</taxon>
        <taxon>Crustacea</taxon>
        <taxon>Multicrustacea</taxon>
        <taxon>Malacostraca</taxon>
        <taxon>Eumalacostraca</taxon>
        <taxon>Eucarida</taxon>
        <taxon>Decapoda</taxon>
        <taxon>Pleocyemata</taxon>
        <taxon>Brachyura</taxon>
        <taxon>Eubrachyura</taxon>
        <taxon>Portunoidea</taxon>
        <taxon>Portunidae</taxon>
        <taxon>Portuninae</taxon>
        <taxon>Portunus</taxon>
    </lineage>
</organism>
<keyword evidence="3" id="KW-1185">Reference proteome</keyword>
<dbReference type="Proteomes" id="UP000324222">
    <property type="component" value="Unassembled WGS sequence"/>
</dbReference>
<protein>
    <submittedName>
        <fullName evidence="2">Uncharacterized protein</fullName>
    </submittedName>
</protein>
<reference evidence="2 3" key="1">
    <citation type="submission" date="2019-05" db="EMBL/GenBank/DDBJ databases">
        <title>Another draft genome of Portunus trituberculatus and its Hox gene families provides insights of decapod evolution.</title>
        <authorList>
            <person name="Jeong J.-H."/>
            <person name="Song I."/>
            <person name="Kim S."/>
            <person name="Choi T."/>
            <person name="Kim D."/>
            <person name="Ryu S."/>
            <person name="Kim W."/>
        </authorList>
    </citation>
    <scope>NUCLEOTIDE SEQUENCE [LARGE SCALE GENOMIC DNA]</scope>
    <source>
        <tissue evidence="2">Muscle</tissue>
    </source>
</reference>
<evidence type="ECO:0000313" key="2">
    <source>
        <dbReference type="EMBL" id="MPC30331.1"/>
    </source>
</evidence>
<feature type="region of interest" description="Disordered" evidence="1">
    <location>
        <begin position="44"/>
        <end position="67"/>
    </location>
</feature>